<accession>A0ABP9FAL6</accession>
<dbReference type="Proteomes" id="UP001501521">
    <property type="component" value="Unassembled WGS sequence"/>
</dbReference>
<dbReference type="PANTHER" id="PTHR43792:SF1">
    <property type="entry name" value="N-ACETYLTRANSFERASE DOMAIN-CONTAINING PROTEIN"/>
    <property type="match status" value="1"/>
</dbReference>
<dbReference type="RefSeq" id="WP_345580602.1">
    <property type="nucleotide sequence ID" value="NZ_BAABLV010000020.1"/>
</dbReference>
<dbReference type="SUPFAM" id="SSF55729">
    <property type="entry name" value="Acyl-CoA N-acyltransferases (Nat)"/>
    <property type="match status" value="1"/>
</dbReference>
<evidence type="ECO:0000313" key="3">
    <source>
        <dbReference type="Proteomes" id="UP001501521"/>
    </source>
</evidence>
<dbReference type="InterPro" id="IPR000182">
    <property type="entry name" value="GNAT_dom"/>
</dbReference>
<reference evidence="3" key="1">
    <citation type="journal article" date="2019" name="Int. J. Syst. Evol. Microbiol.">
        <title>The Global Catalogue of Microorganisms (GCM) 10K type strain sequencing project: providing services to taxonomists for standard genome sequencing and annotation.</title>
        <authorList>
            <consortium name="The Broad Institute Genomics Platform"/>
            <consortium name="The Broad Institute Genome Sequencing Center for Infectious Disease"/>
            <person name="Wu L."/>
            <person name="Ma J."/>
        </authorList>
    </citation>
    <scope>NUCLEOTIDE SEQUENCE [LARGE SCALE GENOMIC DNA]</scope>
    <source>
        <strain evidence="3">JCM 19125</strain>
    </source>
</reference>
<feature type="domain" description="N-acetyltransferase" evidence="1">
    <location>
        <begin position="9"/>
        <end position="175"/>
    </location>
</feature>
<evidence type="ECO:0000313" key="2">
    <source>
        <dbReference type="EMBL" id="GAA4896318.1"/>
    </source>
</evidence>
<organism evidence="2 3">
    <name type="scientific">Tessaracoccus lubricantis</name>
    <dbReference type="NCBI Taxonomy" id="545543"/>
    <lineage>
        <taxon>Bacteria</taxon>
        <taxon>Bacillati</taxon>
        <taxon>Actinomycetota</taxon>
        <taxon>Actinomycetes</taxon>
        <taxon>Propionibacteriales</taxon>
        <taxon>Propionibacteriaceae</taxon>
        <taxon>Tessaracoccus</taxon>
    </lineage>
</organism>
<proteinExistence type="predicted"/>
<dbReference type="EMBL" id="BAABLV010000020">
    <property type="protein sequence ID" value="GAA4896318.1"/>
    <property type="molecule type" value="Genomic_DNA"/>
</dbReference>
<dbReference type="Gene3D" id="3.40.630.30">
    <property type="match status" value="1"/>
</dbReference>
<dbReference type="Pfam" id="PF13302">
    <property type="entry name" value="Acetyltransf_3"/>
    <property type="match status" value="1"/>
</dbReference>
<keyword evidence="3" id="KW-1185">Reference proteome</keyword>
<dbReference type="InterPro" id="IPR016181">
    <property type="entry name" value="Acyl_CoA_acyltransferase"/>
</dbReference>
<comment type="caution">
    <text evidence="2">The sequence shown here is derived from an EMBL/GenBank/DDBJ whole genome shotgun (WGS) entry which is preliminary data.</text>
</comment>
<dbReference type="PROSITE" id="PS51186">
    <property type="entry name" value="GNAT"/>
    <property type="match status" value="1"/>
</dbReference>
<dbReference type="InterPro" id="IPR051531">
    <property type="entry name" value="N-acetyltransferase"/>
</dbReference>
<gene>
    <name evidence="2" type="ORF">GCM10025789_12560</name>
</gene>
<evidence type="ECO:0000259" key="1">
    <source>
        <dbReference type="PROSITE" id="PS51186"/>
    </source>
</evidence>
<name>A0ABP9FAL6_9ACTN</name>
<sequence length="175" mass="19352">MIPLQTERLLLRAFTDDDLEFVFQLHQNPDLVRFIRTATTPDLETARRHLDKFMTLRDHPVHGFSVVELRTGPHAGTAVGIIMVKPIPPSGGGEATDTEIGWRQVAEHTGNGYITEAAAAALAAVLETGLPEVVAVTHPDNHASQRVCERIGMRRIGLTDAYYDTQTLLFRTTRA</sequence>
<protein>
    <submittedName>
        <fullName evidence="2">GNAT family N-acetyltransferase</fullName>
    </submittedName>
</protein>
<dbReference type="PANTHER" id="PTHR43792">
    <property type="entry name" value="GNAT FAMILY, PUTATIVE (AFU_ORTHOLOGUE AFUA_3G00765)-RELATED-RELATED"/>
    <property type="match status" value="1"/>
</dbReference>